<proteinExistence type="predicted"/>
<name>A0ACC2N6J7_9HYME</name>
<reference evidence="1" key="1">
    <citation type="submission" date="2023-04" db="EMBL/GenBank/DDBJ databases">
        <title>A chromosome-level genome assembly of the parasitoid wasp Eretmocerus hayati.</title>
        <authorList>
            <person name="Zhong Y."/>
            <person name="Liu S."/>
            <person name="Liu Y."/>
        </authorList>
    </citation>
    <scope>NUCLEOTIDE SEQUENCE</scope>
    <source>
        <strain evidence="1">ZJU_SS_LIU_2023</strain>
    </source>
</reference>
<feature type="non-terminal residue" evidence="1">
    <location>
        <position position="386"/>
    </location>
</feature>
<evidence type="ECO:0000313" key="1">
    <source>
        <dbReference type="EMBL" id="KAJ8665937.1"/>
    </source>
</evidence>
<comment type="caution">
    <text evidence="1">The sequence shown here is derived from an EMBL/GenBank/DDBJ whole genome shotgun (WGS) entry which is preliminary data.</text>
</comment>
<gene>
    <name evidence="1" type="ORF">QAD02_007599</name>
</gene>
<sequence length="386" mass="44849">MRRLISSRRILVKELPGGMSETPPMTSKQQRYSLKSPVSDSGSHHSTFALISEIEEVLDSHLAERDHMEAYKTLNRMDCQHQNIKSRCNEDFEDSVEIKTTELIISLMKQFESITEARSLQIDDLKRYRKICHLLIRLNRSAQACELFLRLCSAALRIRVSRVKKEGPTSSYIRSFSAVSLDSVAKIWKEFSKIFPGSVNCISAFIVWSFFEWDQIIAHMSKQIFIPQVPWTVLIECINIIHEYSDQIIHVGLDFMPRFDERSNIQLVKILKETGEKYFDYIHSRILEEDWDSTSIQNSNHMDELMNRYDHSRRKTPVVTVEKSHQIMLTYSVKRFSKTILELISECLVIMTPQTYPVIESTLGTVLAQEIEHLQSALSNPQLQDQ</sequence>
<evidence type="ECO:0000313" key="2">
    <source>
        <dbReference type="Proteomes" id="UP001239111"/>
    </source>
</evidence>
<dbReference type="Proteomes" id="UP001239111">
    <property type="component" value="Chromosome 4"/>
</dbReference>
<keyword evidence="2" id="KW-1185">Reference proteome</keyword>
<accession>A0ACC2N6J7</accession>
<protein>
    <submittedName>
        <fullName evidence="1">Uncharacterized protein</fullName>
    </submittedName>
</protein>
<organism evidence="1 2">
    <name type="scientific">Eretmocerus hayati</name>
    <dbReference type="NCBI Taxonomy" id="131215"/>
    <lineage>
        <taxon>Eukaryota</taxon>
        <taxon>Metazoa</taxon>
        <taxon>Ecdysozoa</taxon>
        <taxon>Arthropoda</taxon>
        <taxon>Hexapoda</taxon>
        <taxon>Insecta</taxon>
        <taxon>Pterygota</taxon>
        <taxon>Neoptera</taxon>
        <taxon>Endopterygota</taxon>
        <taxon>Hymenoptera</taxon>
        <taxon>Apocrita</taxon>
        <taxon>Proctotrupomorpha</taxon>
        <taxon>Chalcidoidea</taxon>
        <taxon>Aphelinidae</taxon>
        <taxon>Aphelininae</taxon>
        <taxon>Eretmocerus</taxon>
    </lineage>
</organism>
<dbReference type="EMBL" id="CM056744">
    <property type="protein sequence ID" value="KAJ8665937.1"/>
    <property type="molecule type" value="Genomic_DNA"/>
</dbReference>